<reference evidence="2" key="1">
    <citation type="journal article" date="2019" name="Int. J. Syst. Evol. Microbiol.">
        <title>The Global Catalogue of Microorganisms (GCM) 10K type strain sequencing project: providing services to taxonomists for standard genome sequencing and annotation.</title>
        <authorList>
            <consortium name="The Broad Institute Genomics Platform"/>
            <consortium name="The Broad Institute Genome Sequencing Center for Infectious Disease"/>
            <person name="Wu L."/>
            <person name="Ma J."/>
        </authorList>
    </citation>
    <scope>NUCLEOTIDE SEQUENCE [LARGE SCALE GENOMIC DNA]</scope>
    <source>
        <strain evidence="2">JCM 16953</strain>
    </source>
</reference>
<keyword evidence="2" id="KW-1185">Reference proteome</keyword>
<dbReference type="EMBL" id="BAABAH010000019">
    <property type="protein sequence ID" value="GAA3833495.1"/>
    <property type="molecule type" value="Genomic_DNA"/>
</dbReference>
<proteinExistence type="predicted"/>
<organism evidence="1 2">
    <name type="scientific">Nocardioides panacisoli</name>
    <dbReference type="NCBI Taxonomy" id="627624"/>
    <lineage>
        <taxon>Bacteria</taxon>
        <taxon>Bacillati</taxon>
        <taxon>Actinomycetota</taxon>
        <taxon>Actinomycetes</taxon>
        <taxon>Propionibacteriales</taxon>
        <taxon>Nocardioidaceae</taxon>
        <taxon>Nocardioides</taxon>
    </lineage>
</organism>
<evidence type="ECO:0000313" key="1">
    <source>
        <dbReference type="EMBL" id="GAA3833495.1"/>
    </source>
</evidence>
<sequence>MDRREVQRKLVASETFCFAGARDFPKVYETLTRHHVEPVGSISGQLSSYAHPDPDADAYKVVLDLKSGDITVTALRDE</sequence>
<comment type="caution">
    <text evidence="1">The sequence shown here is derived from an EMBL/GenBank/DDBJ whole genome shotgun (WGS) entry which is preliminary data.</text>
</comment>
<accession>A0ABP7J325</accession>
<protein>
    <submittedName>
        <fullName evidence="1">Uncharacterized protein</fullName>
    </submittedName>
</protein>
<dbReference type="RefSeq" id="WP_344778499.1">
    <property type="nucleotide sequence ID" value="NZ_BAABAH010000019.1"/>
</dbReference>
<name>A0ABP7J325_9ACTN</name>
<gene>
    <name evidence="1" type="ORF">GCM10022242_38180</name>
</gene>
<dbReference type="Proteomes" id="UP001501821">
    <property type="component" value="Unassembled WGS sequence"/>
</dbReference>
<evidence type="ECO:0000313" key="2">
    <source>
        <dbReference type="Proteomes" id="UP001501821"/>
    </source>
</evidence>